<dbReference type="EMBL" id="CP090038">
    <property type="protein sequence ID" value="UPL01437.1"/>
    <property type="molecule type" value="Genomic_DNA"/>
</dbReference>
<name>A0ACD3ZKQ6_FUSSC</name>
<keyword evidence="2" id="KW-1185">Reference proteome</keyword>
<evidence type="ECO:0000313" key="2">
    <source>
        <dbReference type="Proteomes" id="UP000830768"/>
    </source>
</evidence>
<reference evidence="1" key="1">
    <citation type="submission" date="2021-11" db="EMBL/GenBank/DDBJ databases">
        <title>Fusarium solani-melongenae Genome sequencing and assembly.</title>
        <authorList>
            <person name="Xie S."/>
            <person name="Huang L."/>
            <person name="Zhang X."/>
        </authorList>
    </citation>
    <scope>NUCLEOTIDE SEQUENCE</scope>
    <source>
        <strain evidence="1">CRI 24-3</strain>
    </source>
</reference>
<protein>
    <submittedName>
        <fullName evidence="1">Uncharacterized protein</fullName>
    </submittedName>
</protein>
<proteinExistence type="predicted"/>
<accession>A0ACD3ZKQ6</accession>
<evidence type="ECO:0000313" key="1">
    <source>
        <dbReference type="EMBL" id="UPL01437.1"/>
    </source>
</evidence>
<gene>
    <name evidence="1" type="ORF">LCI18_012371</name>
</gene>
<sequence length="337" mass="38025">MRFARLPPWGGRSSGSSRRGDGDSNSDNEGTTTKEHQRNVPDAGGTFVFAGILIVQWFNPPEGVLDAFKMWTMTRPGVGWPSVFLVAIDAAPGFLNWWSTDSKNRTISTIPQARFISPISAEEAFVIPEYLTTFKSSITRLNDMDGNFALPPAMEDSLQRAIKEAKLFKEIHDGWMTDMKLRFNGHYDQLSQLHIDIERSIIDIADRSETKTSYFGGLFTRDQPYARARNHHKSLRSITDDMSKATKSEMKRLGNYNKKLHDLRADVKVMCNSSKRSKVKLDMAKEALKHHLGSIDAVRRGLLALQHDQAKTLETALLNYCKSLLEAMRRLAEFGNG</sequence>
<dbReference type="Proteomes" id="UP000830768">
    <property type="component" value="Chromosome 10"/>
</dbReference>
<organism evidence="1 2">
    <name type="scientific">Fusarium solani subsp. cucurbitae</name>
    <name type="common">Neocosmosporum cucurbitae</name>
    <dbReference type="NCBI Taxonomy" id="2747967"/>
    <lineage>
        <taxon>Eukaryota</taxon>
        <taxon>Fungi</taxon>
        <taxon>Dikarya</taxon>
        <taxon>Ascomycota</taxon>
        <taxon>Pezizomycotina</taxon>
        <taxon>Sordariomycetes</taxon>
        <taxon>Hypocreomycetidae</taxon>
        <taxon>Hypocreales</taxon>
        <taxon>Nectriaceae</taxon>
        <taxon>Fusarium</taxon>
        <taxon>Fusarium solani species complex</taxon>
    </lineage>
</organism>